<organism evidence="2">
    <name type="scientific">Collinsella aerofaciens</name>
    <dbReference type="NCBI Taxonomy" id="74426"/>
    <lineage>
        <taxon>Bacteria</taxon>
        <taxon>Bacillati</taxon>
        <taxon>Actinomycetota</taxon>
        <taxon>Coriobacteriia</taxon>
        <taxon>Coriobacteriales</taxon>
        <taxon>Coriobacteriaceae</taxon>
        <taxon>Collinsella</taxon>
    </lineage>
</organism>
<dbReference type="RefSeq" id="WP_118334573.1">
    <property type="nucleotide sequence ID" value="NZ_CACRTW010000032.1"/>
</dbReference>
<name>A0A6N3CZJ2_9ACTN</name>
<feature type="compositionally biased region" description="Polar residues" evidence="1">
    <location>
        <begin position="335"/>
        <end position="347"/>
    </location>
</feature>
<feature type="region of interest" description="Disordered" evidence="1">
    <location>
        <begin position="156"/>
        <end position="178"/>
    </location>
</feature>
<feature type="region of interest" description="Disordered" evidence="1">
    <location>
        <begin position="326"/>
        <end position="355"/>
    </location>
</feature>
<dbReference type="AlphaFoldDB" id="A0A6N3CZJ2"/>
<accession>A0A6N3CZJ2</accession>
<proteinExistence type="predicted"/>
<reference evidence="2" key="1">
    <citation type="submission" date="2019-11" db="EMBL/GenBank/DDBJ databases">
        <authorList>
            <person name="Feng L."/>
        </authorList>
    </citation>
    <scope>NUCLEOTIDE SEQUENCE</scope>
    <source>
        <strain evidence="2">CaerofaciensLFYP39</strain>
    </source>
</reference>
<evidence type="ECO:0000313" key="2">
    <source>
        <dbReference type="EMBL" id="VYU21355.1"/>
    </source>
</evidence>
<gene>
    <name evidence="2" type="ORF">CALFYP39_01712</name>
</gene>
<protein>
    <submittedName>
        <fullName evidence="2">Uncharacterized protein</fullName>
    </submittedName>
</protein>
<dbReference type="EMBL" id="CACRTW010000032">
    <property type="protein sequence ID" value="VYU21355.1"/>
    <property type="molecule type" value="Genomic_DNA"/>
</dbReference>
<sequence>MPGENEEAMRVLLMLGQAVMPPAREVLILTMRALARGTGKVAGTAGRTAQRGANHAFSHVNGLGRYGLVTEHTLRRDRNDVIKLVNLGKEGALDRSDLSLLSDICRRHRIGFAVFEDPATGYFAIEYKMKDQEALAACIETAIQRKLISNADVDSAMRGPVEKGNGPQSVNPRNERSSEQLKEYPALPAIGLPAVGLPPVGLPPAPESIEYLGESWKLDQSDGMYKRKFTGWDGTAYTAAMTTAGAFRITDSDGRLAKIGNQVCEGDVKGAVIEGRSDALVRCHSQIETLKDREAFEGSVKLQQRPGRTKQMGSHEVIRAANMRDAADRKANRHQIGNQNRPATHSRTLNKRVKR</sequence>
<evidence type="ECO:0000256" key="1">
    <source>
        <dbReference type="SAM" id="MobiDB-lite"/>
    </source>
</evidence>